<evidence type="ECO:0000313" key="2">
    <source>
        <dbReference type="EMBL" id="SFT95548.1"/>
    </source>
</evidence>
<gene>
    <name evidence="2" type="ORF">SAMN04489724_2947</name>
</gene>
<evidence type="ECO:0000256" key="1">
    <source>
        <dbReference type="SAM" id="Phobius"/>
    </source>
</evidence>
<feature type="transmembrane region" description="Helical" evidence="1">
    <location>
        <begin position="194"/>
        <end position="214"/>
    </location>
</feature>
<protein>
    <submittedName>
        <fullName evidence="2">Uncharacterized protein</fullName>
    </submittedName>
</protein>
<keyword evidence="1" id="KW-0812">Transmembrane</keyword>
<organism evidence="2 3">
    <name type="scientific">Algoriphagus locisalis</name>
    <dbReference type="NCBI Taxonomy" id="305507"/>
    <lineage>
        <taxon>Bacteria</taxon>
        <taxon>Pseudomonadati</taxon>
        <taxon>Bacteroidota</taxon>
        <taxon>Cytophagia</taxon>
        <taxon>Cytophagales</taxon>
        <taxon>Cyclobacteriaceae</taxon>
        <taxon>Algoriphagus</taxon>
    </lineage>
</organism>
<accession>A0A1I7C810</accession>
<feature type="transmembrane region" description="Helical" evidence="1">
    <location>
        <begin position="91"/>
        <end position="111"/>
    </location>
</feature>
<evidence type="ECO:0000313" key="3">
    <source>
        <dbReference type="Proteomes" id="UP000199673"/>
    </source>
</evidence>
<keyword evidence="1" id="KW-0472">Membrane</keyword>
<sequence>MRQLSEQELDQVKRAIAAKELTSAEILMEVYDHYVSHLESYGDSEFEGELFELEQKFTHHYCKALQEKHYNSTHRGMRVLQWKIFKSQLSWPNFIVTATLFSLISYLWTTIDGRTRTVVILVPLGIILLLVVWILIKSTVKVRSIKKTLGVSNYIQSDYLKIILGQWTLILSTLTLGVLAPKNLGFTDPFTNPYYTYITFFLAILYLGYFLTLLQAWKIKSKTALI</sequence>
<name>A0A1I7C810_9BACT</name>
<reference evidence="3" key="1">
    <citation type="submission" date="2016-10" db="EMBL/GenBank/DDBJ databases">
        <authorList>
            <person name="Varghese N."/>
            <person name="Submissions S."/>
        </authorList>
    </citation>
    <scope>NUCLEOTIDE SEQUENCE [LARGE SCALE GENOMIC DNA]</scope>
    <source>
        <strain evidence="3">DSM 23445</strain>
    </source>
</reference>
<dbReference type="AlphaFoldDB" id="A0A1I7C810"/>
<keyword evidence="1" id="KW-1133">Transmembrane helix</keyword>
<dbReference type="RefSeq" id="WP_091694652.1">
    <property type="nucleotide sequence ID" value="NZ_FPBF01000004.1"/>
</dbReference>
<dbReference type="Proteomes" id="UP000199673">
    <property type="component" value="Unassembled WGS sequence"/>
</dbReference>
<feature type="transmembrane region" description="Helical" evidence="1">
    <location>
        <begin position="117"/>
        <end position="138"/>
    </location>
</feature>
<dbReference type="EMBL" id="FPBF01000004">
    <property type="protein sequence ID" value="SFT95548.1"/>
    <property type="molecule type" value="Genomic_DNA"/>
</dbReference>
<feature type="transmembrane region" description="Helical" evidence="1">
    <location>
        <begin position="159"/>
        <end position="179"/>
    </location>
</feature>
<dbReference type="STRING" id="305507.SAMN04489724_2947"/>
<dbReference type="OrthoDB" id="824104at2"/>
<keyword evidence="3" id="KW-1185">Reference proteome</keyword>
<proteinExistence type="predicted"/>